<dbReference type="InterPro" id="IPR027417">
    <property type="entry name" value="P-loop_NTPase"/>
</dbReference>
<evidence type="ECO:0000313" key="13">
    <source>
        <dbReference type="EMBL" id="QFU77943.1"/>
    </source>
</evidence>
<evidence type="ECO:0000256" key="7">
    <source>
        <dbReference type="ARBA" id="ARBA00022833"/>
    </source>
</evidence>
<dbReference type="Proteomes" id="UP000326287">
    <property type="component" value="Chromosome"/>
</dbReference>
<dbReference type="AlphaFoldDB" id="A0A5P9NPZ1"/>
<feature type="domain" description="EngC GTPase" evidence="11">
    <location>
        <begin position="101"/>
        <end position="248"/>
    </location>
</feature>
<evidence type="ECO:0000256" key="1">
    <source>
        <dbReference type="ARBA" id="ARBA00022490"/>
    </source>
</evidence>
<keyword evidence="5 10" id="KW-0547">Nucleotide-binding</keyword>
<evidence type="ECO:0000259" key="11">
    <source>
        <dbReference type="PROSITE" id="PS50936"/>
    </source>
</evidence>
<keyword evidence="9 10" id="KW-0342">GTP-binding</keyword>
<dbReference type="OrthoDB" id="9809485at2"/>
<comment type="similarity">
    <text evidence="10">Belongs to the TRAFAC class YlqF/YawG GTPase family. RsgA subfamily.</text>
</comment>
<feature type="domain" description="CP-type G" evidence="12">
    <location>
        <begin position="95"/>
        <end position="250"/>
    </location>
</feature>
<feature type="binding site" evidence="10">
    <location>
        <begin position="140"/>
        <end position="143"/>
    </location>
    <ligand>
        <name>GTP</name>
        <dbReference type="ChEBI" id="CHEBI:37565"/>
    </ligand>
</feature>
<dbReference type="CDD" id="cd01854">
    <property type="entry name" value="YjeQ_EngC"/>
    <property type="match status" value="1"/>
</dbReference>
<evidence type="ECO:0000256" key="2">
    <source>
        <dbReference type="ARBA" id="ARBA00022517"/>
    </source>
</evidence>
<dbReference type="InterPro" id="IPR004881">
    <property type="entry name" value="Ribosome_biogen_GTPase_RsgA"/>
</dbReference>
<dbReference type="PROSITE" id="PS51721">
    <property type="entry name" value="G_CP"/>
    <property type="match status" value="1"/>
</dbReference>
<dbReference type="Gene3D" id="1.10.40.50">
    <property type="entry name" value="Probable gtpase engc, domain 3"/>
    <property type="match status" value="1"/>
</dbReference>
<keyword evidence="14" id="KW-1185">Reference proteome</keyword>
<comment type="subunit">
    <text evidence="10">Monomer. Associates with 30S ribosomal subunit, binds 16S rRNA.</text>
</comment>
<keyword evidence="4 10" id="KW-0699">rRNA-binding</keyword>
<dbReference type="InterPro" id="IPR030378">
    <property type="entry name" value="G_CP_dom"/>
</dbReference>
<feature type="binding site" evidence="10">
    <location>
        <position position="273"/>
    </location>
    <ligand>
        <name>Zn(2+)</name>
        <dbReference type="ChEBI" id="CHEBI:29105"/>
    </ligand>
</feature>
<evidence type="ECO:0000256" key="6">
    <source>
        <dbReference type="ARBA" id="ARBA00022801"/>
    </source>
</evidence>
<dbReference type="GO" id="GO:0046872">
    <property type="term" value="F:metal ion binding"/>
    <property type="evidence" value="ECO:0007669"/>
    <property type="project" value="UniProtKB-KW"/>
</dbReference>
<dbReference type="GO" id="GO:0005525">
    <property type="term" value="F:GTP binding"/>
    <property type="evidence" value="ECO:0007669"/>
    <property type="project" value="UniProtKB-UniRule"/>
</dbReference>
<evidence type="ECO:0000256" key="4">
    <source>
        <dbReference type="ARBA" id="ARBA00022730"/>
    </source>
</evidence>
<keyword evidence="7 10" id="KW-0862">Zinc</keyword>
<keyword evidence="2 10" id="KW-0690">Ribosome biogenesis</keyword>
<accession>A0A5P9NPZ1</accession>
<sequence>MSDLVPLASLGWQPFFQQQLTLDEWDSAVPARVLEYHRSEMRVLSEQGETVIPLQHAMPKMVVGDWLLLDEAQVFQRLLERKTLFQRKAAGTEVRSQLIAANVDTAFIVCSINDDFNLNRIERYLALVNEAGAEPVLVLSKADLVEDPTQWVREVQQANPGVMVESVNGLSKESLAALAPWMAEGATIAVLGSSGVGKSTLINTLAGKERQLTGAIRDDDSKGRHTTTSRSLLPLEQGGLMLDTPGMREIQLANSESGIDTTFAEIAELARQCRFSDCLHQSEPGCEVRRAIERGELDERRLESYLKLRREDAFNSASLAERRSADKALGKFYKRTLSESGKLKGRDS</sequence>
<dbReference type="EC" id="3.6.1.-" evidence="10"/>
<keyword evidence="1 10" id="KW-0963">Cytoplasm</keyword>
<keyword evidence="3 10" id="KW-0479">Metal-binding</keyword>
<keyword evidence="6 10" id="KW-0378">Hydrolase</keyword>
<evidence type="ECO:0000256" key="8">
    <source>
        <dbReference type="ARBA" id="ARBA00022884"/>
    </source>
</evidence>
<evidence type="ECO:0000256" key="9">
    <source>
        <dbReference type="ARBA" id="ARBA00023134"/>
    </source>
</evidence>
<feature type="binding site" evidence="10">
    <location>
        <begin position="192"/>
        <end position="200"/>
    </location>
    <ligand>
        <name>GTP</name>
        <dbReference type="ChEBI" id="CHEBI:37565"/>
    </ligand>
</feature>
<evidence type="ECO:0000256" key="3">
    <source>
        <dbReference type="ARBA" id="ARBA00022723"/>
    </source>
</evidence>
<keyword evidence="8 10" id="KW-0694">RNA-binding</keyword>
<dbReference type="GO" id="GO:0005737">
    <property type="term" value="C:cytoplasm"/>
    <property type="evidence" value="ECO:0007669"/>
    <property type="project" value="UniProtKB-SubCell"/>
</dbReference>
<dbReference type="NCBIfam" id="TIGR00157">
    <property type="entry name" value="ribosome small subunit-dependent GTPase A"/>
    <property type="match status" value="1"/>
</dbReference>
<dbReference type="PANTHER" id="PTHR32120:SF10">
    <property type="entry name" value="SMALL RIBOSOMAL SUBUNIT BIOGENESIS GTPASE RSGA"/>
    <property type="match status" value="1"/>
</dbReference>
<proteinExistence type="inferred from homology"/>
<evidence type="ECO:0000256" key="5">
    <source>
        <dbReference type="ARBA" id="ARBA00022741"/>
    </source>
</evidence>
<feature type="binding site" evidence="10">
    <location>
        <position position="278"/>
    </location>
    <ligand>
        <name>Zn(2+)</name>
        <dbReference type="ChEBI" id="CHEBI:29105"/>
    </ligand>
</feature>
<dbReference type="EMBL" id="CP036422">
    <property type="protein sequence ID" value="QFU77943.1"/>
    <property type="molecule type" value="Genomic_DNA"/>
</dbReference>
<dbReference type="PROSITE" id="PS50936">
    <property type="entry name" value="ENGC_GTPASE"/>
    <property type="match status" value="1"/>
</dbReference>
<dbReference type="Gene3D" id="3.40.50.300">
    <property type="entry name" value="P-loop containing nucleotide triphosphate hydrolases"/>
    <property type="match status" value="1"/>
</dbReference>
<dbReference type="HAMAP" id="MF_01820">
    <property type="entry name" value="GTPase_RsgA"/>
    <property type="match status" value="1"/>
</dbReference>
<dbReference type="PANTHER" id="PTHR32120">
    <property type="entry name" value="SMALL RIBOSOMAL SUBUNIT BIOGENESIS GTPASE RSGA"/>
    <property type="match status" value="1"/>
</dbReference>
<dbReference type="GO" id="GO:0042274">
    <property type="term" value="P:ribosomal small subunit biogenesis"/>
    <property type="evidence" value="ECO:0007669"/>
    <property type="project" value="UniProtKB-UniRule"/>
</dbReference>
<feature type="binding site" evidence="10">
    <location>
        <position position="286"/>
    </location>
    <ligand>
        <name>Zn(2+)</name>
        <dbReference type="ChEBI" id="CHEBI:29105"/>
    </ligand>
</feature>
<feature type="binding site" evidence="10">
    <location>
        <position position="280"/>
    </location>
    <ligand>
        <name>Zn(2+)</name>
        <dbReference type="ChEBI" id="CHEBI:29105"/>
    </ligand>
</feature>
<gene>
    <name evidence="10 13" type="primary">rsgA</name>
    <name evidence="13" type="ORF">EY643_15725</name>
</gene>
<organism evidence="13 14">
    <name type="scientific">Halioglobus maricola</name>
    <dbReference type="NCBI Taxonomy" id="2601894"/>
    <lineage>
        <taxon>Bacteria</taxon>
        <taxon>Pseudomonadati</taxon>
        <taxon>Pseudomonadota</taxon>
        <taxon>Gammaproteobacteria</taxon>
        <taxon>Cellvibrionales</taxon>
        <taxon>Halieaceae</taxon>
        <taxon>Halioglobus</taxon>
    </lineage>
</organism>
<dbReference type="KEGG" id="halc:EY643_15725"/>
<dbReference type="GO" id="GO:0019843">
    <property type="term" value="F:rRNA binding"/>
    <property type="evidence" value="ECO:0007669"/>
    <property type="project" value="UniProtKB-KW"/>
</dbReference>
<evidence type="ECO:0000256" key="10">
    <source>
        <dbReference type="HAMAP-Rule" id="MF_01820"/>
    </source>
</evidence>
<protein>
    <recommendedName>
        <fullName evidence="10">Small ribosomal subunit biogenesis GTPase RsgA</fullName>
        <ecNumber evidence="10">3.6.1.-</ecNumber>
    </recommendedName>
</protein>
<comment type="function">
    <text evidence="10">One of several proteins that assist in the late maturation steps of the functional core of the 30S ribosomal subunit. Helps release RbfA from mature subunits. May play a role in the assembly of ribosomal proteins into the subunit. Circularly permuted GTPase that catalyzes slow GTP hydrolysis, GTPase activity is stimulated by the 30S ribosomal subunit.</text>
</comment>
<comment type="subcellular location">
    <subcellularLocation>
        <location evidence="10">Cytoplasm</location>
    </subcellularLocation>
</comment>
<comment type="cofactor">
    <cofactor evidence="10">
        <name>Zn(2+)</name>
        <dbReference type="ChEBI" id="CHEBI:29105"/>
    </cofactor>
    <text evidence="10">Binds 1 zinc ion per subunit.</text>
</comment>
<evidence type="ECO:0000313" key="14">
    <source>
        <dbReference type="Proteomes" id="UP000326287"/>
    </source>
</evidence>
<dbReference type="SUPFAM" id="SSF52540">
    <property type="entry name" value="P-loop containing nucleoside triphosphate hydrolases"/>
    <property type="match status" value="1"/>
</dbReference>
<name>A0A5P9NPZ1_9GAMM</name>
<dbReference type="InterPro" id="IPR010914">
    <property type="entry name" value="RsgA_GTPase_dom"/>
</dbReference>
<reference evidence="13 14" key="1">
    <citation type="submission" date="2019-02" db="EMBL/GenBank/DDBJ databases">
        <authorList>
            <person name="Li S.-H."/>
        </authorList>
    </citation>
    <scope>NUCLEOTIDE SEQUENCE [LARGE SCALE GENOMIC DNA]</scope>
    <source>
        <strain evidence="13 14">IMCC14385</strain>
    </source>
</reference>
<dbReference type="Pfam" id="PF03193">
    <property type="entry name" value="RsgA_GTPase"/>
    <property type="match status" value="1"/>
</dbReference>
<evidence type="ECO:0000259" key="12">
    <source>
        <dbReference type="PROSITE" id="PS51721"/>
    </source>
</evidence>
<dbReference type="GO" id="GO:0003924">
    <property type="term" value="F:GTPase activity"/>
    <property type="evidence" value="ECO:0007669"/>
    <property type="project" value="UniProtKB-UniRule"/>
</dbReference>